<evidence type="ECO:0000256" key="3">
    <source>
        <dbReference type="ARBA" id="ARBA00022737"/>
    </source>
</evidence>
<dbReference type="PANTHER" id="PTHR43343:SF3">
    <property type="entry name" value="PROTEASE DO-LIKE 8, CHLOROPLASTIC"/>
    <property type="match status" value="1"/>
</dbReference>
<evidence type="ECO:0000259" key="7">
    <source>
        <dbReference type="PROSITE" id="PS50106"/>
    </source>
</evidence>
<evidence type="ECO:0000256" key="5">
    <source>
        <dbReference type="ARBA" id="ARBA00022825"/>
    </source>
</evidence>
<keyword evidence="9" id="KW-1185">Reference proteome</keyword>
<name>A0ABS3LMN1_9PROT</name>
<keyword evidence="2" id="KW-0732">Signal</keyword>
<dbReference type="Proteomes" id="UP000664399">
    <property type="component" value="Unassembled WGS sequence"/>
</dbReference>
<dbReference type="NCBIfam" id="TIGR02037">
    <property type="entry name" value="degP_htrA_DO"/>
    <property type="match status" value="1"/>
</dbReference>
<dbReference type="CDD" id="cd10839">
    <property type="entry name" value="cpPDZ1_DegP-like"/>
    <property type="match status" value="1"/>
</dbReference>
<keyword evidence="3" id="KW-0677">Repeat</keyword>
<keyword evidence="4" id="KW-0378">Hydrolase</keyword>
<keyword evidence="1" id="KW-0645">Protease</keyword>
<dbReference type="InterPro" id="IPR051201">
    <property type="entry name" value="Chloro_Bact_Ser_Proteases"/>
</dbReference>
<evidence type="ECO:0000256" key="6">
    <source>
        <dbReference type="SAM" id="MobiDB-lite"/>
    </source>
</evidence>
<feature type="region of interest" description="Disordered" evidence="6">
    <location>
        <begin position="72"/>
        <end position="97"/>
    </location>
</feature>
<dbReference type="EMBL" id="JAFVMG010000008">
    <property type="protein sequence ID" value="MBO1328597.1"/>
    <property type="molecule type" value="Genomic_DNA"/>
</dbReference>
<reference evidence="8 9" key="1">
    <citation type="submission" date="2021-03" db="EMBL/GenBank/DDBJ databases">
        <title>The complete genome sequence of Acetobacter suratthaniensis TBRC 1719.</title>
        <authorList>
            <person name="Charoenyingcharoen P."/>
            <person name="Yukphan P."/>
        </authorList>
    </citation>
    <scope>NUCLEOTIDE SEQUENCE [LARGE SCALE GENOMIC DNA]</scope>
    <source>
        <strain evidence="8 9">TBRC 1719</strain>
    </source>
</reference>
<keyword evidence="5" id="KW-0720">Serine protease</keyword>
<organism evidence="8 9">
    <name type="scientific">Acetobacter suratthaniensis</name>
    <dbReference type="NCBI Taxonomy" id="1502841"/>
    <lineage>
        <taxon>Bacteria</taxon>
        <taxon>Pseudomonadati</taxon>
        <taxon>Pseudomonadota</taxon>
        <taxon>Alphaproteobacteria</taxon>
        <taxon>Acetobacterales</taxon>
        <taxon>Acetobacteraceae</taxon>
        <taxon>Acetobacter</taxon>
    </lineage>
</organism>
<dbReference type="PRINTS" id="PR00834">
    <property type="entry name" value="PROTEASES2C"/>
</dbReference>
<feature type="domain" description="PDZ" evidence="7">
    <location>
        <begin position="302"/>
        <end position="356"/>
    </location>
</feature>
<accession>A0ABS3LMN1</accession>
<dbReference type="Pfam" id="PF13365">
    <property type="entry name" value="Trypsin_2"/>
    <property type="match status" value="1"/>
</dbReference>
<dbReference type="PROSITE" id="PS50106">
    <property type="entry name" value="PDZ"/>
    <property type="match status" value="2"/>
</dbReference>
<evidence type="ECO:0000313" key="8">
    <source>
        <dbReference type="EMBL" id="MBO1328597.1"/>
    </source>
</evidence>
<dbReference type="PANTHER" id="PTHR43343">
    <property type="entry name" value="PEPTIDASE S12"/>
    <property type="match status" value="1"/>
</dbReference>
<dbReference type="RefSeq" id="WP_207854439.1">
    <property type="nucleotide sequence ID" value="NZ_JAFVMG010000008.1"/>
</dbReference>
<gene>
    <name evidence="8" type="ORF">J2D75_08910</name>
</gene>
<dbReference type="SMART" id="SM00228">
    <property type="entry name" value="PDZ"/>
    <property type="match status" value="2"/>
</dbReference>
<dbReference type="Gene3D" id="2.40.10.120">
    <property type="match status" value="1"/>
</dbReference>
<evidence type="ECO:0000256" key="4">
    <source>
        <dbReference type="ARBA" id="ARBA00022801"/>
    </source>
</evidence>
<feature type="domain" description="PDZ" evidence="7">
    <location>
        <begin position="405"/>
        <end position="500"/>
    </location>
</feature>
<evidence type="ECO:0000256" key="1">
    <source>
        <dbReference type="ARBA" id="ARBA00022670"/>
    </source>
</evidence>
<evidence type="ECO:0000313" key="9">
    <source>
        <dbReference type="Proteomes" id="UP000664399"/>
    </source>
</evidence>
<dbReference type="InterPro" id="IPR011782">
    <property type="entry name" value="Pept_S1C_Do"/>
</dbReference>
<protein>
    <submittedName>
        <fullName evidence="8">DegQ family serine endoprotease</fullName>
    </submittedName>
</protein>
<evidence type="ECO:0000256" key="2">
    <source>
        <dbReference type="ARBA" id="ARBA00022729"/>
    </source>
</evidence>
<dbReference type="SUPFAM" id="SSF50494">
    <property type="entry name" value="Trypsin-like serine proteases"/>
    <property type="match status" value="1"/>
</dbReference>
<sequence>MFLSSPSFRAILLSGVLLGGVNWVQAGARAEGAPTPAPAPVAVSGAARLVPESFADLAARLLPAVVNVSTTQTVRGAGDGEDEDDDDQPSQMPDFPRGSPFEKFFHDFMNRQTDPNAPPRRMQALGSGFIIDPQGYIVTNNHVIRKADRITVTLQDNTVLTARIIGHDDRTDLALLKVDSHTPLPFVSFGDSDRRRVGDWVLAIGNPFGLSGTVTAGIISSRGRNIEQGPYDDFIQTDAPINKGNSGGPLFDMEGNVIGVNTAIYSPSGGSVGIGFSIPANEARGVLEQLRKNGKVSRGWLGVRIQTVTQDIAEGLGLPSAGGALVAGVEKNGPAAKAGLKTGDVILTLDGKPVDGRALPRLSAQLPVGTQARLGVWQHGKTHDATVVVGTLPETPEEPPAKPAQETKGPTTLSFADFGFSVAALDAAARQKYNLSASQKGVLVSSVHDDGVAAERGLKEGDVITEVQQAEVTTPAALKQRLDAARKEHRRTALLLVHDADGVRWIPLPLGAEATP</sequence>
<comment type="caution">
    <text evidence="8">The sequence shown here is derived from an EMBL/GenBank/DDBJ whole genome shotgun (WGS) entry which is preliminary data.</text>
</comment>
<dbReference type="InterPro" id="IPR036034">
    <property type="entry name" value="PDZ_sf"/>
</dbReference>
<dbReference type="Pfam" id="PF13180">
    <property type="entry name" value="PDZ_2"/>
    <property type="match status" value="2"/>
</dbReference>
<dbReference type="InterPro" id="IPR009003">
    <property type="entry name" value="Peptidase_S1_PA"/>
</dbReference>
<dbReference type="Gene3D" id="2.30.42.10">
    <property type="match status" value="2"/>
</dbReference>
<dbReference type="SUPFAM" id="SSF50156">
    <property type="entry name" value="PDZ domain-like"/>
    <property type="match status" value="2"/>
</dbReference>
<feature type="compositionally biased region" description="Acidic residues" evidence="6">
    <location>
        <begin position="79"/>
        <end position="88"/>
    </location>
</feature>
<dbReference type="InterPro" id="IPR001940">
    <property type="entry name" value="Peptidase_S1C"/>
</dbReference>
<dbReference type="InterPro" id="IPR001478">
    <property type="entry name" value="PDZ"/>
</dbReference>
<proteinExistence type="predicted"/>